<gene>
    <name evidence="1" type="ORF">EHQ58_06870</name>
</gene>
<keyword evidence="2" id="KW-1185">Reference proteome</keyword>
<dbReference type="InterPro" id="IPR013078">
    <property type="entry name" value="His_Pase_superF_clade-1"/>
</dbReference>
<sequence>MKHIYLLRHAKSEWDEPYLSDEKRGLSERGRKQVKALRSYLLDYQLDIDAAFVSPATRAEKTYASLRKEFLRLPRPESNGSIYEAGGEDLLFLCHGIPNNIHSAMIVGHNPGLEEFANGLLFGNTEPSRIQKFPTAGFMGLTFAGENWKELAWGTARLKVFWIPGKIGKE</sequence>
<evidence type="ECO:0000313" key="1">
    <source>
        <dbReference type="EMBL" id="TGL60217.1"/>
    </source>
</evidence>
<dbReference type="SUPFAM" id="SSF53254">
    <property type="entry name" value="Phosphoglycerate mutase-like"/>
    <property type="match status" value="1"/>
</dbReference>
<comment type="caution">
    <text evidence="1">The sequence shown here is derived from an EMBL/GenBank/DDBJ whole genome shotgun (WGS) entry which is preliminary data.</text>
</comment>
<dbReference type="AlphaFoldDB" id="A0A4R9K6M0"/>
<dbReference type="Proteomes" id="UP000297693">
    <property type="component" value="Unassembled WGS sequence"/>
</dbReference>
<name>A0A4R9K6M0_9LEPT</name>
<dbReference type="RefSeq" id="WP_135623143.1">
    <property type="nucleotide sequence ID" value="NZ_RQGD01000022.1"/>
</dbReference>
<protein>
    <submittedName>
        <fullName evidence="1">Phosphohistidine phosphatase</fullName>
    </submittedName>
</protein>
<dbReference type="CDD" id="cd07067">
    <property type="entry name" value="HP_PGM_like"/>
    <property type="match status" value="1"/>
</dbReference>
<accession>A0A4R9K6M0</accession>
<reference evidence="1" key="1">
    <citation type="journal article" date="2019" name="PLoS Negl. Trop. Dis.">
        <title>Revisiting the worldwide diversity of Leptospira species in the environment.</title>
        <authorList>
            <person name="Vincent A.T."/>
            <person name="Schiettekatte O."/>
            <person name="Bourhy P."/>
            <person name="Veyrier F.J."/>
            <person name="Picardeau M."/>
        </authorList>
    </citation>
    <scope>NUCLEOTIDE SEQUENCE [LARGE SCALE GENOMIC DNA]</scope>
    <source>
        <strain evidence="1">201702476</strain>
    </source>
</reference>
<dbReference type="OrthoDB" id="9810154at2"/>
<evidence type="ECO:0000313" key="2">
    <source>
        <dbReference type="Proteomes" id="UP000297693"/>
    </source>
</evidence>
<dbReference type="Gene3D" id="3.40.50.1240">
    <property type="entry name" value="Phosphoglycerate mutase-like"/>
    <property type="match status" value="1"/>
</dbReference>
<dbReference type="SMART" id="SM00855">
    <property type="entry name" value="PGAM"/>
    <property type="match status" value="1"/>
</dbReference>
<dbReference type="InterPro" id="IPR029033">
    <property type="entry name" value="His_PPase_superfam"/>
</dbReference>
<dbReference type="EMBL" id="RQGD01000022">
    <property type="protein sequence ID" value="TGL60217.1"/>
    <property type="molecule type" value="Genomic_DNA"/>
</dbReference>
<organism evidence="1 2">
    <name type="scientific">Leptospira ognonensis</name>
    <dbReference type="NCBI Taxonomy" id="2484945"/>
    <lineage>
        <taxon>Bacteria</taxon>
        <taxon>Pseudomonadati</taxon>
        <taxon>Spirochaetota</taxon>
        <taxon>Spirochaetia</taxon>
        <taxon>Leptospirales</taxon>
        <taxon>Leptospiraceae</taxon>
        <taxon>Leptospira</taxon>
    </lineage>
</organism>
<proteinExistence type="predicted"/>
<dbReference type="Pfam" id="PF00300">
    <property type="entry name" value="His_Phos_1"/>
    <property type="match status" value="1"/>
</dbReference>